<dbReference type="KEGG" id="ure:UREG_05631"/>
<dbReference type="InterPro" id="IPR004827">
    <property type="entry name" value="bZIP"/>
</dbReference>
<proteinExistence type="predicted"/>
<dbReference type="STRING" id="336963.C4JT42"/>
<dbReference type="PANTHER" id="PTHR39607">
    <property type="entry name" value="XANTHOCILLIN BIOSYNTHESIS CLUSTER TRANSCRIPTION FACTOR XANC-RELATED"/>
    <property type="match status" value="1"/>
</dbReference>
<dbReference type="RefSeq" id="XP_002584942.1">
    <property type="nucleotide sequence ID" value="XM_002584896.1"/>
</dbReference>
<dbReference type="HOGENOM" id="CLU_059772_1_0_1"/>
<evidence type="ECO:0000256" key="1">
    <source>
        <dbReference type="SAM" id="MobiDB-lite"/>
    </source>
</evidence>
<dbReference type="CDD" id="cd14688">
    <property type="entry name" value="bZIP_YAP"/>
    <property type="match status" value="1"/>
</dbReference>
<evidence type="ECO:0000259" key="2">
    <source>
        <dbReference type="PROSITE" id="PS00036"/>
    </source>
</evidence>
<name>C4JT42_UNCRE</name>
<accession>C4JT42</accession>
<dbReference type="AlphaFoldDB" id="C4JT42"/>
<feature type="region of interest" description="Disordered" evidence="1">
    <location>
        <begin position="1"/>
        <end position="103"/>
    </location>
</feature>
<dbReference type="PROSITE" id="PS00036">
    <property type="entry name" value="BZIP_BASIC"/>
    <property type="match status" value="1"/>
</dbReference>
<sequence length="261" mass="29863">MRRRTEYSTSPQPNPYPRISGSSAFSDNALPDEDWTQITDLTERRRIQNRIAQRNYRKKLKQRMENLDKEERDGSGGARVSSRPSSETPPSQDRVAAGKSQHSLHMLDMTSKELAARNQENEMYSYDYQQPYLSSSTPEMPSSTLPYSESYGYAQYPAQPSYYSATTAYEPLLLSQGHIHNTTASHQIEAVGNRVFMADVGNFLESNNTNYTEMGIQATLPVHQQLQSPMSEPYCYGYYDPNGYSDPDPFKQYNQRNYHQG</sequence>
<dbReference type="eggNOG" id="ENOG502SQYS">
    <property type="taxonomic scope" value="Eukaryota"/>
</dbReference>
<dbReference type="GO" id="GO:0003700">
    <property type="term" value="F:DNA-binding transcription factor activity"/>
    <property type="evidence" value="ECO:0007669"/>
    <property type="project" value="InterPro"/>
</dbReference>
<dbReference type="InterPro" id="IPR052635">
    <property type="entry name" value="Sec_Metab_Biosynth_Reg"/>
</dbReference>
<dbReference type="OrthoDB" id="194358at2759"/>
<reference evidence="4" key="1">
    <citation type="journal article" date="2009" name="Genome Res.">
        <title>Comparative genomic analyses of the human fungal pathogens Coccidioides and their relatives.</title>
        <authorList>
            <person name="Sharpton T.J."/>
            <person name="Stajich J.E."/>
            <person name="Rounsley S.D."/>
            <person name="Gardner M.J."/>
            <person name="Wortman J.R."/>
            <person name="Jordar V.S."/>
            <person name="Maiti R."/>
            <person name="Kodira C.D."/>
            <person name="Neafsey D.E."/>
            <person name="Zeng Q."/>
            <person name="Hung C.-Y."/>
            <person name="McMahan C."/>
            <person name="Muszewska A."/>
            <person name="Grynberg M."/>
            <person name="Mandel M.A."/>
            <person name="Kellner E.M."/>
            <person name="Barker B.M."/>
            <person name="Galgiani J.N."/>
            <person name="Orbach M.J."/>
            <person name="Kirkland T.N."/>
            <person name="Cole G.T."/>
            <person name="Henn M.R."/>
            <person name="Birren B.W."/>
            <person name="Taylor J.W."/>
        </authorList>
    </citation>
    <scope>NUCLEOTIDE SEQUENCE [LARGE SCALE GENOMIC DNA]</scope>
    <source>
        <strain evidence="4">UAMH 1704</strain>
    </source>
</reference>
<evidence type="ECO:0000313" key="4">
    <source>
        <dbReference type="Proteomes" id="UP000002058"/>
    </source>
</evidence>
<keyword evidence="4" id="KW-1185">Reference proteome</keyword>
<feature type="compositionally biased region" description="Basic and acidic residues" evidence="1">
    <location>
        <begin position="62"/>
        <end position="74"/>
    </location>
</feature>
<dbReference type="GeneID" id="8441137"/>
<dbReference type="InterPro" id="IPR046347">
    <property type="entry name" value="bZIP_sf"/>
</dbReference>
<protein>
    <recommendedName>
        <fullName evidence="2">BZIP domain-containing protein</fullName>
    </recommendedName>
</protein>
<dbReference type="Proteomes" id="UP000002058">
    <property type="component" value="Unassembled WGS sequence"/>
</dbReference>
<feature type="domain" description="BZIP" evidence="2">
    <location>
        <begin position="44"/>
        <end position="59"/>
    </location>
</feature>
<gene>
    <name evidence="3" type="ORF">UREG_05631</name>
</gene>
<dbReference type="PANTHER" id="PTHR39607:SF3">
    <property type="entry name" value="BZIP DOMAIN-CONTAINING PROTEIN"/>
    <property type="match status" value="1"/>
</dbReference>
<dbReference type="InParanoid" id="C4JT42"/>
<dbReference type="VEuPathDB" id="FungiDB:UREG_05631"/>
<organism evidence="3 4">
    <name type="scientific">Uncinocarpus reesii (strain UAMH 1704)</name>
    <dbReference type="NCBI Taxonomy" id="336963"/>
    <lineage>
        <taxon>Eukaryota</taxon>
        <taxon>Fungi</taxon>
        <taxon>Dikarya</taxon>
        <taxon>Ascomycota</taxon>
        <taxon>Pezizomycotina</taxon>
        <taxon>Eurotiomycetes</taxon>
        <taxon>Eurotiomycetidae</taxon>
        <taxon>Onygenales</taxon>
        <taxon>Onygenaceae</taxon>
        <taxon>Uncinocarpus</taxon>
    </lineage>
</organism>
<dbReference type="EMBL" id="CH476617">
    <property type="protein sequence ID" value="EEP80789.1"/>
    <property type="molecule type" value="Genomic_DNA"/>
</dbReference>
<dbReference type="SUPFAM" id="SSF57959">
    <property type="entry name" value="Leucine zipper domain"/>
    <property type="match status" value="1"/>
</dbReference>
<evidence type="ECO:0000313" key="3">
    <source>
        <dbReference type="EMBL" id="EEP80789.1"/>
    </source>
</evidence>
<dbReference type="OMA" id="TMITNSH"/>
<feature type="compositionally biased region" description="Polar residues" evidence="1">
    <location>
        <begin position="82"/>
        <end position="91"/>
    </location>
</feature>